<sequence>MDPPPLTISSPCGTLMYPTHAAKLDIHSLPQLAVSTLYLNFCPVLSILLPSYAMLAAQSPLPKPTALFTLALTSSNNPMKALWHLDLPAPADTTATDCNIAFPAASNHPANPADLIVFAYAVLFSSSSPLSMMPSALGTETPPSLIN</sequence>
<dbReference type="EMBL" id="JAGRRH010000022">
    <property type="protein sequence ID" value="KAG7345212.1"/>
    <property type="molecule type" value="Genomic_DNA"/>
</dbReference>
<name>A0A9K3KK70_9STRA</name>
<keyword evidence="2" id="KW-1185">Reference proteome</keyword>
<proteinExistence type="predicted"/>
<accession>A0A9K3KK70</accession>
<comment type="caution">
    <text evidence="1">The sequence shown here is derived from an EMBL/GenBank/DDBJ whole genome shotgun (WGS) entry which is preliminary data.</text>
</comment>
<dbReference type="Proteomes" id="UP000693970">
    <property type="component" value="Unassembled WGS sequence"/>
</dbReference>
<evidence type="ECO:0000313" key="2">
    <source>
        <dbReference type="Proteomes" id="UP000693970"/>
    </source>
</evidence>
<organism evidence="1 2">
    <name type="scientific">Nitzschia inconspicua</name>
    <dbReference type="NCBI Taxonomy" id="303405"/>
    <lineage>
        <taxon>Eukaryota</taxon>
        <taxon>Sar</taxon>
        <taxon>Stramenopiles</taxon>
        <taxon>Ochrophyta</taxon>
        <taxon>Bacillariophyta</taxon>
        <taxon>Bacillariophyceae</taxon>
        <taxon>Bacillariophycidae</taxon>
        <taxon>Bacillariales</taxon>
        <taxon>Bacillariaceae</taxon>
        <taxon>Nitzschia</taxon>
    </lineage>
</organism>
<reference evidence="1" key="1">
    <citation type="journal article" date="2021" name="Sci. Rep.">
        <title>Diploid genomic architecture of Nitzschia inconspicua, an elite biomass production diatom.</title>
        <authorList>
            <person name="Oliver A."/>
            <person name="Podell S."/>
            <person name="Pinowska A."/>
            <person name="Traller J.C."/>
            <person name="Smith S.R."/>
            <person name="McClure R."/>
            <person name="Beliaev A."/>
            <person name="Bohutskyi P."/>
            <person name="Hill E.A."/>
            <person name="Rabines A."/>
            <person name="Zheng H."/>
            <person name="Allen L.Z."/>
            <person name="Kuo A."/>
            <person name="Grigoriev I.V."/>
            <person name="Allen A.E."/>
            <person name="Hazlebeck D."/>
            <person name="Allen E.E."/>
        </authorList>
    </citation>
    <scope>NUCLEOTIDE SEQUENCE</scope>
    <source>
        <strain evidence="1">Hildebrandi</strain>
    </source>
</reference>
<evidence type="ECO:0000313" key="1">
    <source>
        <dbReference type="EMBL" id="KAG7345212.1"/>
    </source>
</evidence>
<dbReference type="AlphaFoldDB" id="A0A9K3KK70"/>
<reference evidence="1" key="2">
    <citation type="submission" date="2021-04" db="EMBL/GenBank/DDBJ databases">
        <authorList>
            <person name="Podell S."/>
        </authorList>
    </citation>
    <scope>NUCLEOTIDE SEQUENCE</scope>
    <source>
        <strain evidence="1">Hildebrandi</strain>
    </source>
</reference>
<protein>
    <submittedName>
        <fullName evidence="1">Uncharacterized protein</fullName>
    </submittedName>
</protein>
<gene>
    <name evidence="1" type="ORF">IV203_032743</name>
</gene>